<dbReference type="Proteomes" id="UP000568380">
    <property type="component" value="Unassembled WGS sequence"/>
</dbReference>
<protein>
    <submittedName>
        <fullName evidence="2">Phosphohistidine swiveling domain-containing protein</fullName>
    </submittedName>
</protein>
<accession>A0A7W8EKG7</accession>
<organism evidence="2 3">
    <name type="scientific">Nonomuraea endophytica</name>
    <dbReference type="NCBI Taxonomy" id="714136"/>
    <lineage>
        <taxon>Bacteria</taxon>
        <taxon>Bacillati</taxon>
        <taxon>Actinomycetota</taxon>
        <taxon>Actinomycetes</taxon>
        <taxon>Streptosporangiales</taxon>
        <taxon>Streptosporangiaceae</taxon>
        <taxon>Nonomuraea</taxon>
    </lineage>
</organism>
<dbReference type="InterPro" id="IPR036637">
    <property type="entry name" value="Phosphohistidine_dom_sf"/>
</dbReference>
<gene>
    <name evidence="2" type="ORF">HNR40_007287</name>
</gene>
<reference evidence="2 3" key="1">
    <citation type="submission" date="2020-08" db="EMBL/GenBank/DDBJ databases">
        <title>Genomic Encyclopedia of Type Strains, Phase IV (KMG-IV): sequencing the most valuable type-strain genomes for metagenomic binning, comparative biology and taxonomic classification.</title>
        <authorList>
            <person name="Goeker M."/>
        </authorList>
    </citation>
    <scope>NUCLEOTIDE SEQUENCE [LARGE SCALE GENOMIC DNA]</scope>
    <source>
        <strain evidence="2 3">DSM 45385</strain>
    </source>
</reference>
<evidence type="ECO:0000313" key="2">
    <source>
        <dbReference type="EMBL" id="MBB5081792.1"/>
    </source>
</evidence>
<feature type="domain" description="PEP-utilising enzyme mobile" evidence="1">
    <location>
        <begin position="5"/>
        <end position="30"/>
    </location>
</feature>
<comment type="caution">
    <text evidence="2">The sequence shown here is derived from an EMBL/GenBank/DDBJ whole genome shotgun (WGS) entry which is preliminary data.</text>
</comment>
<dbReference type="EMBL" id="JACHIN010000011">
    <property type="protein sequence ID" value="MBB5081792.1"/>
    <property type="molecule type" value="Genomic_DNA"/>
</dbReference>
<dbReference type="InterPro" id="IPR008279">
    <property type="entry name" value="PEP-util_enz_mobile_dom"/>
</dbReference>
<evidence type="ECO:0000313" key="3">
    <source>
        <dbReference type="Proteomes" id="UP000568380"/>
    </source>
</evidence>
<dbReference type="AlphaFoldDB" id="A0A7W8EKG7"/>
<proteinExistence type="predicted"/>
<keyword evidence="3" id="KW-1185">Reference proteome</keyword>
<sequence>MPFDDPGWTPLFLNAAALVTETGGMISHGATTRIQDGRLITVDGSRGTISLGAQGR</sequence>
<dbReference type="SUPFAM" id="SSF52009">
    <property type="entry name" value="Phosphohistidine domain"/>
    <property type="match status" value="1"/>
</dbReference>
<dbReference type="GO" id="GO:0016772">
    <property type="term" value="F:transferase activity, transferring phosphorus-containing groups"/>
    <property type="evidence" value="ECO:0007669"/>
    <property type="project" value="InterPro"/>
</dbReference>
<evidence type="ECO:0000259" key="1">
    <source>
        <dbReference type="Pfam" id="PF00391"/>
    </source>
</evidence>
<dbReference type="Pfam" id="PF00391">
    <property type="entry name" value="PEP-utilizers"/>
    <property type="match status" value="1"/>
</dbReference>
<dbReference type="Gene3D" id="3.50.30.10">
    <property type="entry name" value="Phosphohistidine domain"/>
    <property type="match status" value="1"/>
</dbReference>
<dbReference type="RefSeq" id="WP_184969418.1">
    <property type="nucleotide sequence ID" value="NZ_JACHIN010000011.1"/>
</dbReference>
<name>A0A7W8EKG7_9ACTN</name>